<keyword evidence="4" id="KW-1185">Reference proteome</keyword>
<reference evidence="4" key="1">
    <citation type="journal article" date="2019" name="Int. J. Syst. Evol. Microbiol.">
        <title>The Global Catalogue of Microorganisms (GCM) 10K type strain sequencing project: providing services to taxonomists for standard genome sequencing and annotation.</title>
        <authorList>
            <consortium name="The Broad Institute Genomics Platform"/>
            <consortium name="The Broad Institute Genome Sequencing Center for Infectious Disease"/>
            <person name="Wu L."/>
            <person name="Ma J."/>
        </authorList>
    </citation>
    <scope>NUCLEOTIDE SEQUENCE [LARGE SCALE GENOMIC DNA]</scope>
    <source>
        <strain evidence="4">CGMCC 1.12664</strain>
    </source>
</reference>
<evidence type="ECO:0000259" key="2">
    <source>
        <dbReference type="PROSITE" id="PS50968"/>
    </source>
</evidence>
<name>A0A917EHB1_9RHOB</name>
<dbReference type="RefSeq" id="WP_188478802.1">
    <property type="nucleotide sequence ID" value="NZ_BMFJ01000002.1"/>
</dbReference>
<dbReference type="AlphaFoldDB" id="A0A917EHB1"/>
<dbReference type="EMBL" id="BMFJ01000002">
    <property type="protein sequence ID" value="GGE41808.1"/>
    <property type="molecule type" value="Genomic_DNA"/>
</dbReference>
<dbReference type="CDD" id="cd06850">
    <property type="entry name" value="biotinyl_domain"/>
    <property type="match status" value="1"/>
</dbReference>
<evidence type="ECO:0000256" key="1">
    <source>
        <dbReference type="ARBA" id="ARBA00023267"/>
    </source>
</evidence>
<keyword evidence="1" id="KW-0092">Biotin</keyword>
<dbReference type="Proteomes" id="UP000612855">
    <property type="component" value="Unassembled WGS sequence"/>
</dbReference>
<comment type="caution">
    <text evidence="3">The sequence shown here is derived from an EMBL/GenBank/DDBJ whole genome shotgun (WGS) entry which is preliminary data.</text>
</comment>
<sequence>MAETEIRSDIAGRVWQILKAEGEAVAAGEPILVVEAMKMEIPVASDVAGRVLRLLVSEGEEIAEDQVVAVLEPGS</sequence>
<dbReference type="PROSITE" id="PS50968">
    <property type="entry name" value="BIOTINYL_LIPOYL"/>
    <property type="match status" value="1"/>
</dbReference>
<dbReference type="Pfam" id="PF00364">
    <property type="entry name" value="Biotin_lipoyl"/>
    <property type="match status" value="1"/>
</dbReference>
<evidence type="ECO:0000313" key="4">
    <source>
        <dbReference type="Proteomes" id="UP000612855"/>
    </source>
</evidence>
<dbReference type="InterPro" id="IPR050709">
    <property type="entry name" value="Biotin_Carboxyl_Carrier/Decarb"/>
</dbReference>
<organism evidence="3 4">
    <name type="scientific">Primorskyibacter flagellatus</name>
    <dbReference type="NCBI Taxonomy" id="1387277"/>
    <lineage>
        <taxon>Bacteria</taxon>
        <taxon>Pseudomonadati</taxon>
        <taxon>Pseudomonadota</taxon>
        <taxon>Alphaproteobacteria</taxon>
        <taxon>Rhodobacterales</taxon>
        <taxon>Roseobacteraceae</taxon>
        <taxon>Primorskyibacter</taxon>
    </lineage>
</organism>
<dbReference type="PANTHER" id="PTHR45266:SF3">
    <property type="entry name" value="OXALOACETATE DECARBOXYLASE ALPHA CHAIN"/>
    <property type="match status" value="1"/>
</dbReference>
<protein>
    <submittedName>
        <fullName evidence="3">Acetyl-CoA carboxylase biotin carboxyl carrier protein subunit</fullName>
    </submittedName>
</protein>
<dbReference type="InterPro" id="IPR001882">
    <property type="entry name" value="Biotin_BS"/>
</dbReference>
<dbReference type="Gene3D" id="2.40.50.100">
    <property type="match status" value="1"/>
</dbReference>
<evidence type="ECO:0000313" key="3">
    <source>
        <dbReference type="EMBL" id="GGE41808.1"/>
    </source>
</evidence>
<dbReference type="InterPro" id="IPR000089">
    <property type="entry name" value="Biotin_lipoyl"/>
</dbReference>
<accession>A0A917EHB1</accession>
<proteinExistence type="predicted"/>
<feature type="domain" description="Lipoyl-binding" evidence="2">
    <location>
        <begin position="1"/>
        <end position="72"/>
    </location>
</feature>
<dbReference type="PROSITE" id="PS00188">
    <property type="entry name" value="BIOTIN"/>
    <property type="match status" value="1"/>
</dbReference>
<dbReference type="PANTHER" id="PTHR45266">
    <property type="entry name" value="OXALOACETATE DECARBOXYLASE ALPHA CHAIN"/>
    <property type="match status" value="1"/>
</dbReference>
<gene>
    <name evidence="3" type="primary">madF</name>
    <name evidence="3" type="ORF">GCM10011360_31610</name>
</gene>
<dbReference type="InterPro" id="IPR011053">
    <property type="entry name" value="Single_hybrid_motif"/>
</dbReference>
<dbReference type="SUPFAM" id="SSF51230">
    <property type="entry name" value="Single hybrid motif"/>
    <property type="match status" value="1"/>
</dbReference>